<dbReference type="SMART" id="SM01322">
    <property type="entry name" value="YaeQ"/>
    <property type="match status" value="1"/>
</dbReference>
<name>A0A2T5J433_9GAMM</name>
<dbReference type="PIRSF" id="PIRSF011484">
    <property type="entry name" value="YaeQ"/>
    <property type="match status" value="1"/>
</dbReference>
<dbReference type="RefSeq" id="WP_107864388.1">
    <property type="nucleotide sequence ID" value="NZ_QAON01000001.1"/>
</dbReference>
<protein>
    <submittedName>
        <fullName evidence="1">Uncharacterized protein YaeQ</fullName>
    </submittedName>
</protein>
<evidence type="ECO:0000313" key="2">
    <source>
        <dbReference type="Proteomes" id="UP000244223"/>
    </source>
</evidence>
<dbReference type="EMBL" id="QAON01000001">
    <property type="protein sequence ID" value="PTQ91375.1"/>
    <property type="molecule type" value="Genomic_DNA"/>
</dbReference>
<dbReference type="OrthoDB" id="5293309at2"/>
<reference evidence="1 2" key="1">
    <citation type="submission" date="2018-04" db="EMBL/GenBank/DDBJ databases">
        <title>Genomic Encyclopedia of Archaeal and Bacterial Type Strains, Phase II (KMG-II): from individual species to whole genera.</title>
        <authorList>
            <person name="Goeker M."/>
        </authorList>
    </citation>
    <scope>NUCLEOTIDE SEQUENCE [LARGE SCALE GENOMIC DNA]</scope>
    <source>
        <strain evidence="1 2">DSM 5822</strain>
    </source>
</reference>
<proteinExistence type="predicted"/>
<accession>A0A2T5J433</accession>
<dbReference type="InterPro" id="IPR038590">
    <property type="entry name" value="YaeQ_sf"/>
</dbReference>
<dbReference type="SUPFAM" id="SSF52980">
    <property type="entry name" value="Restriction endonuclease-like"/>
    <property type="match status" value="1"/>
</dbReference>
<comment type="caution">
    <text evidence="1">The sequence shown here is derived from an EMBL/GenBank/DDBJ whole genome shotgun (WGS) entry which is preliminary data.</text>
</comment>
<dbReference type="Proteomes" id="UP000244223">
    <property type="component" value="Unassembled WGS sequence"/>
</dbReference>
<organism evidence="1 2">
    <name type="scientific">Agitococcus lubricus</name>
    <dbReference type="NCBI Taxonomy" id="1077255"/>
    <lineage>
        <taxon>Bacteria</taxon>
        <taxon>Pseudomonadati</taxon>
        <taxon>Pseudomonadota</taxon>
        <taxon>Gammaproteobacteria</taxon>
        <taxon>Moraxellales</taxon>
        <taxon>Moraxellaceae</taxon>
        <taxon>Agitococcus</taxon>
    </lineage>
</organism>
<dbReference type="InterPro" id="IPR009822">
    <property type="entry name" value="YaeQ"/>
</dbReference>
<dbReference type="Gene3D" id="3.10.640.10">
    <property type="entry name" value="Restriction endonuclease-like alpha-beta roll domain"/>
    <property type="match status" value="1"/>
</dbReference>
<dbReference type="InterPro" id="IPR011335">
    <property type="entry name" value="Restrct_endonuc-II-like"/>
</dbReference>
<dbReference type="PANTHER" id="PTHR38784">
    <property type="entry name" value="SUCROSE PHOSPHORYLASE"/>
    <property type="match status" value="1"/>
</dbReference>
<dbReference type="AlphaFoldDB" id="A0A2T5J433"/>
<dbReference type="Pfam" id="PF07152">
    <property type="entry name" value="YaeQ"/>
    <property type="match status" value="1"/>
</dbReference>
<dbReference type="PANTHER" id="PTHR38784:SF1">
    <property type="entry name" value="SUCROSE PHOSPHORYLASE"/>
    <property type="match status" value="1"/>
</dbReference>
<sequence length="181" mass="20702">MALKSTIFKAELSITDMDRDYYATHQLTIAQHPSETDERMMIRLVAFALYASESLQFTKGLSAEDEPDLWQKNLRDEVELWIDLGQPDEKRLRKAASRGQQAVIVSYGGGTADVWWKKTQDKLGRFDNLTVINLIPSEVEALGKAVERTMQIQCTIQQGQLWFSIGEHSIEVNPVYWLKPI</sequence>
<evidence type="ECO:0000313" key="1">
    <source>
        <dbReference type="EMBL" id="PTQ91375.1"/>
    </source>
</evidence>
<gene>
    <name evidence="1" type="ORF">C8N29_101448</name>
</gene>
<dbReference type="CDD" id="cd22368">
    <property type="entry name" value="YaeQ-like"/>
    <property type="match status" value="1"/>
</dbReference>
<keyword evidence="2" id="KW-1185">Reference proteome</keyword>